<reference evidence="5 6" key="1">
    <citation type="submission" date="2017-10" db="EMBL/GenBank/DDBJ databases">
        <title>Draft genome of Longibacter Salinarum.</title>
        <authorList>
            <person name="Goh K.M."/>
            <person name="Shamsir M.S."/>
            <person name="Lim S.W."/>
        </authorList>
    </citation>
    <scope>NUCLEOTIDE SEQUENCE [LARGE SCALE GENOMIC DNA]</scope>
    <source>
        <strain evidence="5 6">KCTC 52045</strain>
    </source>
</reference>
<dbReference type="InterPro" id="IPR053812">
    <property type="entry name" value="HTH_Sigma70_ECF-like"/>
</dbReference>
<dbReference type="Proteomes" id="UP000220102">
    <property type="component" value="Unassembled WGS sequence"/>
</dbReference>
<dbReference type="PANTHER" id="PTHR43133:SF39">
    <property type="entry name" value="SIMILAR TO RNA POLYMERASE SIGMA-E FACTOR"/>
    <property type="match status" value="1"/>
</dbReference>
<dbReference type="GO" id="GO:0016987">
    <property type="term" value="F:sigma factor activity"/>
    <property type="evidence" value="ECO:0007669"/>
    <property type="project" value="UniProtKB-KW"/>
</dbReference>
<dbReference type="GO" id="GO:0006352">
    <property type="term" value="P:DNA-templated transcription initiation"/>
    <property type="evidence" value="ECO:0007669"/>
    <property type="project" value="InterPro"/>
</dbReference>
<protein>
    <submittedName>
        <fullName evidence="5">RNA polymerase subunit sigma-70</fullName>
    </submittedName>
</protein>
<dbReference type="Pfam" id="PF07638">
    <property type="entry name" value="Sigma70_ECF"/>
    <property type="match status" value="1"/>
</dbReference>
<dbReference type="OrthoDB" id="128473at2"/>
<dbReference type="InterPro" id="IPR013324">
    <property type="entry name" value="RNA_pol_sigma_r3/r4-like"/>
</dbReference>
<accession>A0A2A8D083</accession>
<dbReference type="InterPro" id="IPR014284">
    <property type="entry name" value="RNA_pol_sigma-70_dom"/>
</dbReference>
<dbReference type="SUPFAM" id="SSF88659">
    <property type="entry name" value="Sigma3 and sigma4 domains of RNA polymerase sigma factors"/>
    <property type="match status" value="1"/>
</dbReference>
<dbReference type="PANTHER" id="PTHR43133">
    <property type="entry name" value="RNA POLYMERASE ECF-TYPE SIGMA FACTO"/>
    <property type="match status" value="1"/>
</dbReference>
<evidence type="ECO:0000259" key="4">
    <source>
        <dbReference type="Pfam" id="PF07638"/>
    </source>
</evidence>
<proteinExistence type="predicted"/>
<gene>
    <name evidence="5" type="ORF">CRI94_06725</name>
</gene>
<name>A0A2A8D083_9BACT</name>
<keyword evidence="6" id="KW-1185">Reference proteome</keyword>
<keyword evidence="1" id="KW-0805">Transcription regulation</keyword>
<comment type="caution">
    <text evidence="5">The sequence shown here is derived from an EMBL/GenBank/DDBJ whole genome shotgun (WGS) entry which is preliminary data.</text>
</comment>
<organism evidence="5 6">
    <name type="scientific">Longibacter salinarum</name>
    <dbReference type="NCBI Taxonomy" id="1850348"/>
    <lineage>
        <taxon>Bacteria</taxon>
        <taxon>Pseudomonadati</taxon>
        <taxon>Rhodothermota</taxon>
        <taxon>Rhodothermia</taxon>
        <taxon>Rhodothermales</taxon>
        <taxon>Salisaetaceae</taxon>
        <taxon>Longibacter</taxon>
    </lineage>
</organism>
<dbReference type="InterPro" id="IPR011517">
    <property type="entry name" value="RNA_pol_sigma70_ECF-like"/>
</dbReference>
<dbReference type="Gene3D" id="1.10.10.10">
    <property type="entry name" value="Winged helix-like DNA-binding domain superfamily/Winged helix DNA-binding domain"/>
    <property type="match status" value="1"/>
</dbReference>
<sequence>MPNSPSTVTHLLERLREEDREALDALLPLVYDELHRLAHLELRGEGPDITLRTTALVHEAYGKLVDHHAVDWQGRSHFFGVAARAMRQVVINRARKRQAQKRGGDAPHLTIDEGRIAVDQQADRLVALDEALDRLAAIDERQSRIVECRFFGGMTIEETAAALDVSPSTVKRDWRTAKAWLSREIKRMESA</sequence>
<feature type="domain" description="RNA polymerase sigma-70 ECF-like HTH" evidence="4">
    <location>
        <begin position="6"/>
        <end position="186"/>
    </location>
</feature>
<dbReference type="EMBL" id="PDEQ01000003">
    <property type="protein sequence ID" value="PEN14068.1"/>
    <property type="molecule type" value="Genomic_DNA"/>
</dbReference>
<keyword evidence="3" id="KW-0804">Transcription</keyword>
<evidence type="ECO:0000256" key="2">
    <source>
        <dbReference type="ARBA" id="ARBA00023082"/>
    </source>
</evidence>
<evidence type="ECO:0000313" key="5">
    <source>
        <dbReference type="EMBL" id="PEN14068.1"/>
    </source>
</evidence>
<dbReference type="InterPro" id="IPR036388">
    <property type="entry name" value="WH-like_DNA-bd_sf"/>
</dbReference>
<evidence type="ECO:0000256" key="1">
    <source>
        <dbReference type="ARBA" id="ARBA00023015"/>
    </source>
</evidence>
<dbReference type="RefSeq" id="WP_098075231.1">
    <property type="nucleotide sequence ID" value="NZ_PDEQ01000003.1"/>
</dbReference>
<evidence type="ECO:0000256" key="3">
    <source>
        <dbReference type="ARBA" id="ARBA00023163"/>
    </source>
</evidence>
<dbReference type="AlphaFoldDB" id="A0A2A8D083"/>
<evidence type="ECO:0000313" key="6">
    <source>
        <dbReference type="Proteomes" id="UP000220102"/>
    </source>
</evidence>
<keyword evidence="2" id="KW-0731">Sigma factor</keyword>
<dbReference type="NCBIfam" id="TIGR02999">
    <property type="entry name" value="Sig-70_X6"/>
    <property type="match status" value="1"/>
</dbReference>
<dbReference type="NCBIfam" id="TIGR02937">
    <property type="entry name" value="sigma70-ECF"/>
    <property type="match status" value="1"/>
</dbReference>
<dbReference type="InterPro" id="IPR039425">
    <property type="entry name" value="RNA_pol_sigma-70-like"/>
</dbReference>